<dbReference type="EMBL" id="CP017641">
    <property type="protein sequence ID" value="APZ95780.1"/>
    <property type="molecule type" value="Genomic_DNA"/>
</dbReference>
<dbReference type="RefSeq" id="WP_218922312.1">
    <property type="nucleotide sequence ID" value="NZ_CP017641.1"/>
</dbReference>
<dbReference type="PANTHER" id="PTHR33608:SF7">
    <property type="entry name" value="DUF58 DOMAIN-CONTAINING PROTEIN"/>
    <property type="match status" value="1"/>
</dbReference>
<evidence type="ECO:0000313" key="2">
    <source>
        <dbReference type="EMBL" id="APZ95780.1"/>
    </source>
</evidence>
<gene>
    <name evidence="2" type="ORF">Fuma_05442</name>
</gene>
<dbReference type="InterPro" id="IPR036465">
    <property type="entry name" value="vWFA_dom_sf"/>
</dbReference>
<dbReference type="STRING" id="1891926.Fuma_05442"/>
<sequence>MTSPEPTSAKAPFMDPRVVMSIRSLELRAKVVVEGFRTGLNKSPRHGFSVEFSEYRQYAQGDDPRFLDWKLYARTDRSYIRLFEDETNLRCYIVADYSRSMSFGSLEYTKHDYARTIAASLSWMLNRQGDAVGLSLFDERVRMVVPARYRPGQLRRIMVTLEEPTSGNETNPAQALEHAAQRLKRRGFVVLISDLLAPVEQFEAGLKLLRGCGHDVVVFQVLDPVELNLNIDGPRLFEDLETNQKIYADPQDSRSTFVKRITEHNEAVQAVCEKLGAAFVRTVTNEPLELVLSEFLHARRVRR</sequence>
<dbReference type="InterPro" id="IPR002035">
    <property type="entry name" value="VWF_A"/>
</dbReference>
<name>A0A1P8WNZ8_9PLAN</name>
<keyword evidence="3" id="KW-1185">Reference proteome</keyword>
<evidence type="ECO:0000313" key="3">
    <source>
        <dbReference type="Proteomes" id="UP000187735"/>
    </source>
</evidence>
<dbReference type="KEGG" id="fmr:Fuma_05442"/>
<dbReference type="CDD" id="cd00198">
    <property type="entry name" value="vWFA"/>
    <property type="match status" value="1"/>
</dbReference>
<reference evidence="2 3" key="1">
    <citation type="journal article" date="2016" name="Front. Microbiol.">
        <title>Fuerstia marisgermanicae gen. nov., sp. nov., an Unusual Member of the Phylum Planctomycetes from the German Wadden Sea.</title>
        <authorList>
            <person name="Kohn T."/>
            <person name="Heuer A."/>
            <person name="Jogler M."/>
            <person name="Vollmers J."/>
            <person name="Boedeker C."/>
            <person name="Bunk B."/>
            <person name="Rast P."/>
            <person name="Borchert D."/>
            <person name="Glockner I."/>
            <person name="Freese H.M."/>
            <person name="Klenk H.P."/>
            <person name="Overmann J."/>
            <person name="Kaster A.K."/>
            <person name="Rohde M."/>
            <person name="Wiegand S."/>
            <person name="Jogler C."/>
        </authorList>
    </citation>
    <scope>NUCLEOTIDE SEQUENCE [LARGE SCALE GENOMIC DNA]</scope>
    <source>
        <strain evidence="2 3">NH11</strain>
    </source>
</reference>
<dbReference type="AlphaFoldDB" id="A0A1P8WNZ8"/>
<dbReference type="Proteomes" id="UP000187735">
    <property type="component" value="Chromosome"/>
</dbReference>
<dbReference type="PANTHER" id="PTHR33608">
    <property type="entry name" value="BLL2464 PROTEIN"/>
    <property type="match status" value="1"/>
</dbReference>
<dbReference type="SMART" id="SM00327">
    <property type="entry name" value="VWA"/>
    <property type="match status" value="1"/>
</dbReference>
<organism evidence="2 3">
    <name type="scientific">Fuerstiella marisgermanici</name>
    <dbReference type="NCBI Taxonomy" id="1891926"/>
    <lineage>
        <taxon>Bacteria</taxon>
        <taxon>Pseudomonadati</taxon>
        <taxon>Planctomycetota</taxon>
        <taxon>Planctomycetia</taxon>
        <taxon>Planctomycetales</taxon>
        <taxon>Planctomycetaceae</taxon>
        <taxon>Fuerstiella</taxon>
    </lineage>
</organism>
<feature type="domain" description="VWFA" evidence="1">
    <location>
        <begin position="88"/>
        <end position="255"/>
    </location>
</feature>
<proteinExistence type="predicted"/>
<protein>
    <recommendedName>
        <fullName evidence="1">VWFA domain-containing protein</fullName>
    </recommendedName>
</protein>
<dbReference type="SUPFAM" id="SSF53300">
    <property type="entry name" value="vWA-like"/>
    <property type="match status" value="1"/>
</dbReference>
<dbReference type="Pfam" id="PF01882">
    <property type="entry name" value="DUF58"/>
    <property type="match status" value="1"/>
</dbReference>
<evidence type="ECO:0000259" key="1">
    <source>
        <dbReference type="SMART" id="SM00327"/>
    </source>
</evidence>
<dbReference type="InterPro" id="IPR002881">
    <property type="entry name" value="DUF58"/>
</dbReference>
<dbReference type="Gene3D" id="3.40.50.410">
    <property type="entry name" value="von Willebrand factor, type A domain"/>
    <property type="match status" value="1"/>
</dbReference>
<accession>A0A1P8WNZ8</accession>